<evidence type="ECO:0000313" key="3">
    <source>
        <dbReference type="Proteomes" id="UP000005952"/>
    </source>
</evidence>
<proteinExistence type="predicted"/>
<dbReference type="AlphaFoldDB" id="N0BH69"/>
<feature type="compositionally biased region" description="Basic and acidic residues" evidence="1">
    <location>
        <begin position="7"/>
        <end position="18"/>
    </location>
</feature>
<dbReference type="Proteomes" id="UP000005952">
    <property type="component" value="Chromosome"/>
</dbReference>
<evidence type="ECO:0000256" key="1">
    <source>
        <dbReference type="SAM" id="MobiDB-lite"/>
    </source>
</evidence>
<name>N0BH69_9HYPH</name>
<accession>N0BH69</accession>
<dbReference type="HOGENOM" id="CLU_2493695_0_0_5"/>
<reference evidence="2 3" key="1">
    <citation type="journal article" date="2013" name="Genome Announc.">
        <title>Genome sequences for three denitrifying bacterial strains isolated from a uranium- and nitrate-contaminated subsurface environment.</title>
        <authorList>
            <person name="Venkatramanan R."/>
            <person name="Prakash O."/>
            <person name="Woyke T."/>
            <person name="Chain P."/>
            <person name="Goodwin L.A."/>
            <person name="Watson D."/>
            <person name="Brooks S."/>
            <person name="Kostka J.E."/>
            <person name="Green S.J."/>
        </authorList>
    </citation>
    <scope>NUCLEOTIDE SEQUENCE [LARGE SCALE GENOMIC DNA]</scope>
    <source>
        <strain evidence="2 3">1NES1</strain>
    </source>
</reference>
<organism evidence="2 3">
    <name type="scientific">Hyphomicrobium denitrificans 1NES1</name>
    <dbReference type="NCBI Taxonomy" id="670307"/>
    <lineage>
        <taxon>Bacteria</taxon>
        <taxon>Pseudomonadati</taxon>
        <taxon>Pseudomonadota</taxon>
        <taxon>Alphaproteobacteria</taxon>
        <taxon>Hyphomicrobiales</taxon>
        <taxon>Hyphomicrobiaceae</taxon>
        <taxon>Hyphomicrobium</taxon>
    </lineage>
</organism>
<dbReference type="STRING" id="670307.HYPDE_40613"/>
<keyword evidence="3" id="KW-1185">Reference proteome</keyword>
<sequence>MSGRRLAHPDGRSGEDHPAGQSRALGLLEGDRTAGGPARQWLRPAIFRRPCGPLQRETKYPGFAILRWRFGPSLRCGFWPVPPAVW</sequence>
<dbReference type="KEGG" id="hdt:HYPDE_40613"/>
<dbReference type="EMBL" id="CP005587">
    <property type="protein sequence ID" value="AGK59791.1"/>
    <property type="molecule type" value="Genomic_DNA"/>
</dbReference>
<gene>
    <name evidence="2" type="ORF">HYPDE_40613</name>
</gene>
<evidence type="ECO:0000313" key="2">
    <source>
        <dbReference type="EMBL" id="AGK59791.1"/>
    </source>
</evidence>
<feature type="region of interest" description="Disordered" evidence="1">
    <location>
        <begin position="1"/>
        <end position="36"/>
    </location>
</feature>
<protein>
    <submittedName>
        <fullName evidence="2">Uncharacterized protein</fullName>
    </submittedName>
</protein>